<feature type="binding site" evidence="7">
    <location>
        <position position="108"/>
    </location>
    <ligand>
        <name>Zn(2+)</name>
        <dbReference type="ChEBI" id="CHEBI:29105"/>
        <note>catalytic</note>
    </ligand>
</feature>
<keyword evidence="4 7" id="KW-0255">Endonuclease</keyword>
<evidence type="ECO:0000256" key="7">
    <source>
        <dbReference type="HAMAP-Rule" id="MF_00009"/>
    </source>
</evidence>
<keyword evidence="7" id="KW-0690">Ribosome biogenesis</keyword>
<keyword evidence="7" id="KW-0963">Cytoplasm</keyword>
<evidence type="ECO:0000256" key="5">
    <source>
        <dbReference type="ARBA" id="ARBA00022801"/>
    </source>
</evidence>
<dbReference type="Gene3D" id="3.40.390.30">
    <property type="entry name" value="Metalloproteases ('zincins'), catalytic domain"/>
    <property type="match status" value="1"/>
</dbReference>
<dbReference type="GO" id="GO:0005737">
    <property type="term" value="C:cytoplasm"/>
    <property type="evidence" value="ECO:0007669"/>
    <property type="project" value="UniProtKB-SubCell"/>
</dbReference>
<evidence type="ECO:0000256" key="3">
    <source>
        <dbReference type="ARBA" id="ARBA00022723"/>
    </source>
</evidence>
<organism evidence="8 9">
    <name type="scientific">Candidatus Kerfeldbacteria bacterium RIFCSPHIGHO2_02_FULL_42_14</name>
    <dbReference type="NCBI Taxonomy" id="1798540"/>
    <lineage>
        <taxon>Bacteria</taxon>
        <taxon>Candidatus Kerfeldiibacteriota</taxon>
    </lineage>
</organism>
<evidence type="ECO:0000256" key="4">
    <source>
        <dbReference type="ARBA" id="ARBA00022759"/>
    </source>
</evidence>
<evidence type="ECO:0000313" key="8">
    <source>
        <dbReference type="EMBL" id="OGY79287.1"/>
    </source>
</evidence>
<keyword evidence="5 7" id="KW-0378">Hydrolase</keyword>
<dbReference type="SUPFAM" id="SSF55486">
    <property type="entry name" value="Metalloproteases ('zincins'), catalytic domain"/>
    <property type="match status" value="1"/>
</dbReference>
<dbReference type="Pfam" id="PF02130">
    <property type="entry name" value="YbeY"/>
    <property type="match status" value="1"/>
</dbReference>
<feature type="binding site" evidence="7">
    <location>
        <position position="118"/>
    </location>
    <ligand>
        <name>Zn(2+)</name>
        <dbReference type="ChEBI" id="CHEBI:29105"/>
        <note>catalytic</note>
    </ligand>
</feature>
<dbReference type="NCBIfam" id="TIGR00043">
    <property type="entry name" value="rRNA maturation RNase YbeY"/>
    <property type="match status" value="1"/>
</dbReference>
<dbReference type="EC" id="3.1.-.-" evidence="7"/>
<name>A0A1G2ATH3_9BACT</name>
<dbReference type="GO" id="GO:0006364">
    <property type="term" value="P:rRNA processing"/>
    <property type="evidence" value="ECO:0007669"/>
    <property type="project" value="UniProtKB-UniRule"/>
</dbReference>
<dbReference type="HAMAP" id="MF_00009">
    <property type="entry name" value="Endoribonucl_YbeY"/>
    <property type="match status" value="1"/>
</dbReference>
<gene>
    <name evidence="7" type="primary">ybeY</name>
    <name evidence="8" type="ORF">A3B74_00350</name>
</gene>
<dbReference type="GO" id="GO:0004222">
    <property type="term" value="F:metalloendopeptidase activity"/>
    <property type="evidence" value="ECO:0007669"/>
    <property type="project" value="InterPro"/>
</dbReference>
<dbReference type="AlphaFoldDB" id="A0A1G2ATH3"/>
<keyword evidence="3 7" id="KW-0479">Metal-binding</keyword>
<proteinExistence type="inferred from homology"/>
<evidence type="ECO:0000256" key="1">
    <source>
        <dbReference type="ARBA" id="ARBA00010875"/>
    </source>
</evidence>
<feature type="binding site" evidence="7">
    <location>
        <position position="112"/>
    </location>
    <ligand>
        <name>Zn(2+)</name>
        <dbReference type="ChEBI" id="CHEBI:29105"/>
        <note>catalytic</note>
    </ligand>
</feature>
<dbReference type="EMBL" id="MHKB01000009">
    <property type="protein sequence ID" value="OGY79287.1"/>
    <property type="molecule type" value="Genomic_DNA"/>
</dbReference>
<comment type="function">
    <text evidence="7">Single strand-specific metallo-endoribonuclease involved in late-stage 70S ribosome quality control and in maturation of the 3' terminus of the 16S rRNA.</text>
</comment>
<comment type="similarity">
    <text evidence="1 7">Belongs to the endoribonuclease YbeY family.</text>
</comment>
<evidence type="ECO:0000313" key="9">
    <source>
        <dbReference type="Proteomes" id="UP000177165"/>
    </source>
</evidence>
<keyword evidence="6 7" id="KW-0862">Zinc</keyword>
<keyword evidence="7" id="KW-0698">rRNA processing</keyword>
<protein>
    <recommendedName>
        <fullName evidence="7">Endoribonuclease YbeY</fullName>
        <ecNumber evidence="7">3.1.-.-</ecNumber>
    </recommendedName>
</protein>
<comment type="caution">
    <text evidence="8">The sequence shown here is derived from an EMBL/GenBank/DDBJ whole genome shotgun (WGS) entry which is preliminary data.</text>
</comment>
<dbReference type="Proteomes" id="UP000177165">
    <property type="component" value="Unassembled WGS sequence"/>
</dbReference>
<dbReference type="InterPro" id="IPR002036">
    <property type="entry name" value="YbeY"/>
</dbReference>
<accession>A0A1G2ATH3</accession>
<evidence type="ECO:0000256" key="6">
    <source>
        <dbReference type="ARBA" id="ARBA00022833"/>
    </source>
</evidence>
<dbReference type="GO" id="GO:0004521">
    <property type="term" value="F:RNA endonuclease activity"/>
    <property type="evidence" value="ECO:0007669"/>
    <property type="project" value="UniProtKB-UniRule"/>
</dbReference>
<dbReference type="InterPro" id="IPR023091">
    <property type="entry name" value="MetalPrtase_cat_dom_sf_prd"/>
</dbReference>
<comment type="subcellular location">
    <subcellularLocation>
        <location evidence="7">Cytoplasm</location>
    </subcellularLocation>
</comment>
<evidence type="ECO:0000256" key="2">
    <source>
        <dbReference type="ARBA" id="ARBA00022722"/>
    </source>
</evidence>
<keyword evidence="2 7" id="KW-0540">Nuclease</keyword>
<sequence length="138" mass="16191">MELDGVIRYLSRERVLKILRVGCKYTQTQPNFFIALAFVSTKTIQRFNKQYRHIDTPTDVLSFGYKKPKGNKEKYFLGEMMITPTIARKQAKIQGHSLKKELEFLIIHGFLHLRGYDHKTTKEAKTMFRLHNTIAQSL</sequence>
<dbReference type="GO" id="GO:0008270">
    <property type="term" value="F:zinc ion binding"/>
    <property type="evidence" value="ECO:0007669"/>
    <property type="project" value="UniProtKB-UniRule"/>
</dbReference>
<reference evidence="8 9" key="1">
    <citation type="journal article" date="2016" name="Nat. Commun.">
        <title>Thousands of microbial genomes shed light on interconnected biogeochemical processes in an aquifer system.</title>
        <authorList>
            <person name="Anantharaman K."/>
            <person name="Brown C.T."/>
            <person name="Hug L.A."/>
            <person name="Sharon I."/>
            <person name="Castelle C.J."/>
            <person name="Probst A.J."/>
            <person name="Thomas B.C."/>
            <person name="Singh A."/>
            <person name="Wilkins M.J."/>
            <person name="Karaoz U."/>
            <person name="Brodie E.L."/>
            <person name="Williams K.H."/>
            <person name="Hubbard S.S."/>
            <person name="Banfield J.F."/>
        </authorList>
    </citation>
    <scope>NUCLEOTIDE SEQUENCE [LARGE SCALE GENOMIC DNA]</scope>
</reference>
<dbReference type="PANTHER" id="PTHR46986:SF1">
    <property type="entry name" value="ENDORIBONUCLEASE YBEY, CHLOROPLASTIC"/>
    <property type="match status" value="1"/>
</dbReference>
<comment type="cofactor">
    <cofactor evidence="7">
        <name>Zn(2+)</name>
        <dbReference type="ChEBI" id="CHEBI:29105"/>
    </cofactor>
    <text evidence="7">Binds 1 zinc ion.</text>
</comment>
<dbReference type="STRING" id="1798540.A3B74_00350"/>
<dbReference type="PANTHER" id="PTHR46986">
    <property type="entry name" value="ENDORIBONUCLEASE YBEY, CHLOROPLASTIC"/>
    <property type="match status" value="1"/>
</dbReference>